<sequence>MTPARLLTALAGVPGLYPRADQRIPPVITWDDGPCGRTAAAALTAAGFEVTDPFWGGALVDTQDLEPCVFQRILRPETAALLYLHGTEPDTSDGDARLAGRVFGTDLPGEGYLPTGHEDELAVHLLVGEVNAITECDFGGDALFTQMGEAVRRTFGDRSGLFEIARRAVI</sequence>
<evidence type="ECO:0000313" key="1">
    <source>
        <dbReference type="EMBL" id="SDS23616.1"/>
    </source>
</evidence>
<accession>A0A1H1QJP7</accession>
<protein>
    <submittedName>
        <fullName evidence="1">Uncharacterized protein</fullName>
    </submittedName>
</protein>
<dbReference type="STRING" id="113562.SAMN04489716_0323"/>
<organism evidence="1 2">
    <name type="scientific">Actinoplanes derwentensis</name>
    <dbReference type="NCBI Taxonomy" id="113562"/>
    <lineage>
        <taxon>Bacteria</taxon>
        <taxon>Bacillati</taxon>
        <taxon>Actinomycetota</taxon>
        <taxon>Actinomycetes</taxon>
        <taxon>Micromonosporales</taxon>
        <taxon>Micromonosporaceae</taxon>
        <taxon>Actinoplanes</taxon>
    </lineage>
</organism>
<dbReference type="AlphaFoldDB" id="A0A1H1QJP7"/>
<dbReference type="RefSeq" id="WP_092540924.1">
    <property type="nucleotide sequence ID" value="NZ_BOMJ01000004.1"/>
</dbReference>
<proteinExistence type="predicted"/>
<gene>
    <name evidence="1" type="ORF">SAMN04489716_0323</name>
</gene>
<dbReference type="Proteomes" id="UP000198688">
    <property type="component" value="Chromosome I"/>
</dbReference>
<keyword evidence="2" id="KW-1185">Reference proteome</keyword>
<name>A0A1H1QJP7_9ACTN</name>
<dbReference type="EMBL" id="LT629758">
    <property type="protein sequence ID" value="SDS23616.1"/>
    <property type="molecule type" value="Genomic_DNA"/>
</dbReference>
<dbReference type="OrthoDB" id="3293153at2"/>
<reference evidence="1 2" key="1">
    <citation type="submission" date="2016-10" db="EMBL/GenBank/DDBJ databases">
        <authorList>
            <person name="de Groot N.N."/>
        </authorList>
    </citation>
    <scope>NUCLEOTIDE SEQUENCE [LARGE SCALE GENOMIC DNA]</scope>
    <source>
        <strain evidence="1 2">DSM 43941</strain>
    </source>
</reference>
<evidence type="ECO:0000313" key="2">
    <source>
        <dbReference type="Proteomes" id="UP000198688"/>
    </source>
</evidence>